<proteinExistence type="predicted"/>
<evidence type="ECO:0000256" key="1">
    <source>
        <dbReference type="SAM" id="Phobius"/>
    </source>
</evidence>
<comment type="caution">
    <text evidence="3">The sequence shown here is derived from an EMBL/GenBank/DDBJ whole genome shotgun (WGS) entry which is preliminary data.</text>
</comment>
<gene>
    <name evidence="3" type="ORF">ACFSBW_05415</name>
</gene>
<reference evidence="3 4" key="1">
    <citation type="journal article" date="2019" name="Int. J. Syst. Evol. Microbiol.">
        <title>The Global Catalogue of Microorganisms (GCM) 10K type strain sequencing project: providing services to taxonomists for standard genome sequencing and annotation.</title>
        <authorList>
            <consortium name="The Broad Institute Genomics Platform"/>
            <consortium name="The Broad Institute Genome Sequencing Center for Infectious Disease"/>
            <person name="Wu L."/>
            <person name="Ma J."/>
        </authorList>
    </citation>
    <scope>NUCLEOTIDE SEQUENCE [LARGE SCALE GENOMIC DNA]</scope>
    <source>
        <strain evidence="3 4">CGMCC 1.10593</strain>
    </source>
</reference>
<dbReference type="Pfam" id="PF26436">
    <property type="entry name" value="DUF8119"/>
    <property type="match status" value="1"/>
</dbReference>
<evidence type="ECO:0000259" key="2">
    <source>
        <dbReference type="Pfam" id="PF26436"/>
    </source>
</evidence>
<dbReference type="EMBL" id="JBHUDM010000001">
    <property type="protein sequence ID" value="MFD1641313.1"/>
    <property type="molecule type" value="Genomic_DNA"/>
</dbReference>
<dbReference type="AlphaFoldDB" id="A0ABD6D6A0"/>
<evidence type="ECO:0000313" key="3">
    <source>
        <dbReference type="EMBL" id="MFD1641313.1"/>
    </source>
</evidence>
<keyword evidence="1" id="KW-0812">Transmembrane</keyword>
<sequence>MSRPKSVLDRMRKYETNIIEDVVMSGLIFLTISLAWSYAPASWPQAIYYFVLAVGLFGYFKYVSPPPEQ</sequence>
<name>A0ABD6D6A0_9EURY</name>
<keyword evidence="1" id="KW-0472">Membrane</keyword>
<dbReference type="InterPro" id="IPR058432">
    <property type="entry name" value="DUF8119"/>
</dbReference>
<evidence type="ECO:0000313" key="4">
    <source>
        <dbReference type="Proteomes" id="UP001597052"/>
    </source>
</evidence>
<keyword evidence="1" id="KW-1133">Transmembrane helix</keyword>
<dbReference type="Proteomes" id="UP001597052">
    <property type="component" value="Unassembled WGS sequence"/>
</dbReference>
<dbReference type="RefSeq" id="WP_256395014.1">
    <property type="nucleotide sequence ID" value="NZ_JANHDJ010000001.1"/>
</dbReference>
<organism evidence="3 4">
    <name type="scientific">Halohasta litorea</name>
    <dbReference type="NCBI Taxonomy" id="869891"/>
    <lineage>
        <taxon>Archaea</taxon>
        <taxon>Methanobacteriati</taxon>
        <taxon>Methanobacteriota</taxon>
        <taxon>Stenosarchaea group</taxon>
        <taxon>Halobacteria</taxon>
        <taxon>Halobacteriales</taxon>
        <taxon>Haloferacaceae</taxon>
        <taxon>Halohasta</taxon>
    </lineage>
</organism>
<keyword evidence="4" id="KW-1185">Reference proteome</keyword>
<accession>A0ABD6D6A0</accession>
<feature type="transmembrane region" description="Helical" evidence="1">
    <location>
        <begin position="21"/>
        <end position="39"/>
    </location>
</feature>
<feature type="transmembrane region" description="Helical" evidence="1">
    <location>
        <begin position="45"/>
        <end position="63"/>
    </location>
</feature>
<protein>
    <recommendedName>
        <fullName evidence="2">DUF8119 domain-containing protein</fullName>
    </recommendedName>
</protein>
<feature type="domain" description="DUF8119" evidence="2">
    <location>
        <begin position="1"/>
        <end position="64"/>
    </location>
</feature>